<feature type="region of interest" description="Disordered" evidence="1">
    <location>
        <begin position="1385"/>
        <end position="1472"/>
    </location>
</feature>
<comment type="caution">
    <text evidence="2">The sequence shown here is derived from an EMBL/GenBank/DDBJ whole genome shotgun (WGS) entry which is preliminary data.</text>
</comment>
<dbReference type="GeneID" id="25267988"/>
<dbReference type="HOGENOM" id="CLU_251413_0_0_1"/>
<accession>A0A066WHQ0</accession>
<feature type="compositionally biased region" description="Basic and acidic residues" evidence="1">
    <location>
        <begin position="1535"/>
        <end position="1553"/>
    </location>
</feature>
<keyword evidence="3" id="KW-1185">Reference proteome</keyword>
<feature type="compositionally biased region" description="Basic and acidic residues" evidence="1">
    <location>
        <begin position="608"/>
        <end position="617"/>
    </location>
</feature>
<organism evidence="2 3">
    <name type="scientific">Tilletiaria anomala (strain ATCC 24038 / CBS 436.72 / UBC 951)</name>
    <dbReference type="NCBI Taxonomy" id="1037660"/>
    <lineage>
        <taxon>Eukaryota</taxon>
        <taxon>Fungi</taxon>
        <taxon>Dikarya</taxon>
        <taxon>Basidiomycota</taxon>
        <taxon>Ustilaginomycotina</taxon>
        <taxon>Exobasidiomycetes</taxon>
        <taxon>Georgefischeriales</taxon>
        <taxon>Tilletiariaceae</taxon>
        <taxon>Tilletiaria</taxon>
    </lineage>
</organism>
<feature type="compositionally biased region" description="Low complexity" evidence="1">
    <location>
        <begin position="814"/>
        <end position="829"/>
    </location>
</feature>
<feature type="region of interest" description="Disordered" evidence="1">
    <location>
        <begin position="1046"/>
        <end position="1094"/>
    </location>
</feature>
<feature type="region of interest" description="Disordered" evidence="1">
    <location>
        <begin position="184"/>
        <end position="325"/>
    </location>
</feature>
<dbReference type="RefSeq" id="XP_013246343.1">
    <property type="nucleotide sequence ID" value="XM_013390889.1"/>
</dbReference>
<dbReference type="EMBL" id="JMSN01000001">
    <property type="protein sequence ID" value="KDN53532.1"/>
    <property type="molecule type" value="Genomic_DNA"/>
</dbReference>
<dbReference type="OMA" id="NTPESEC"/>
<feature type="region of interest" description="Disordered" evidence="1">
    <location>
        <begin position="1"/>
        <end position="128"/>
    </location>
</feature>
<sequence length="1573" mass="160939">MPLRQGRAAAGSSGLGPGPPAAADAAATALGPRERAKPDLAALKAQHREQQLRKQQQRKSSSASRGPSRPAAKKADGAAGIGKLGSNPASDDDGGDGGDADANGDAAFSTTSESDGRSDDEEAAALAEMDGQELWAQTYCCICDRLIEPGTGIAANGKPVNASAAAEALKKAIEAAAAAQASRNATRAAPKLGAASPLRRSGSAGSRVNPLSELRPTTSANSNGQQQHRKGEHKGTASGGGGAAGHPQQQHSRPHSRESSVSASSTRSRKSPARSRRNSAVNRKAAAALASANSSEEPCSPVEPRSGMATPPGIGSGLARSQEEKRLRKEGLLQNGSAGGIGGGTGAAASAVGGGGILGPLTPMLLKEQEQLENAMARAPQALYCSQACREMDEQRSAALIDVNPYMTTMVTAMTTSAEHPAPPLTACSLSFGAGSYGAAVGANAWGAAMVMPPPGPGTPGTWSVSGPPSAGLYTASAAPWAQMPIGPSSMGGVGAGSFSASAGSDSFGSGYFPADGTSWGHKRPKSSQSGVAYFAESSYAYAYQYAYPYGAPGGVAAAAYAPSRASSRTPDLDCTCAECQATLRAMTLSRNSRSRAATPASVARPSETGKEKEKGKGSAVALGHAGPLDNVSAIPSGASDTTESSGGYPYGPVPPGVGGALSSTAAGAGTMRAKKRTQSGRVETPLNLLPGQAAAGDYFASAAHQQGAAGRQQQQQQKDAASLGIGSASTNGTEDSTLSWWEKPHKAHSQSRAAAPRSPRNDRPDANDTRSAADGIAAAANAGAAGVEAGDKKDKCNAEAAAAYLETRPLPPRRSSTVSTSSPSGSPSYTHNASPLRLLKRDSTSAAAAAPLTDVNDASSSTTNNSASAATAAAAVATVATAAQPSTSLSNASGLLSRSLASEYTELGTSATTTGTFDMARSSTIRDRRHVAAGGSSSFGGVSRHRTHLAMDTSVGATSLATSGTPVATISATQADPLVDGGAHAPVTGYGPFRSDVGESAGAESISSAIESLRLAQARSSIEQLPSHGSLSRLWGSSAAASRRGASANADEGALSPERGHGRRGSHRWSVYSESSSNGRGGSAELGSLGSSSSSGWWRSLVPAWASIKALQALSNSQDSDDEREDAVRGANATAHVVQYPSEELVGPSPGLVKPSGRRDQVPDFAHEIGHGAIPGEGRELEQGSALGPSVEDDAEALRRRKAERERAHKHQRSKDAHVLPPLLAPSRSSSNTNLRMAHPRASRSGSQSYTVFNGTVVPSPFHGSFGAARSTTPGVPSMYGVYRSTTPGAIGSSVAPPSPGLRAMRNPANRGSCANLPTLGEAMIRPPSRTGSAMGVHAGSLSASPRRAGLGWGPLAPPPPPLNDAAYPHVHAPANIVGRPGGAIVTHPHAHRHHHHHHHHHHHAHGGHHGHHHGHASYDSSTHERPPAALCGSFEEAQRHVGDQLSRPGSAIGHGSRHPRPRSVYGSYGHAAPEGMHPSMSAVQLSRAPSNEPTRTWSYERMPGLKTYPVMQLPNRKPTHDVYDNWSEALAKKPLAEDPAEEAKADAEADHTPSTIKGDAQRKKLFFFSDP</sequence>
<feature type="compositionally biased region" description="Acidic residues" evidence="1">
    <location>
        <begin position="90"/>
        <end position="99"/>
    </location>
</feature>
<feature type="compositionally biased region" description="Low complexity" evidence="1">
    <location>
        <begin position="1221"/>
        <end position="1232"/>
    </location>
</feature>
<feature type="region of interest" description="Disordered" evidence="1">
    <location>
        <begin position="1535"/>
        <end position="1564"/>
    </location>
</feature>
<gene>
    <name evidence="2" type="ORF">K437DRAFT_979</name>
</gene>
<feature type="compositionally biased region" description="Polar residues" evidence="1">
    <location>
        <begin position="215"/>
        <end position="226"/>
    </location>
</feature>
<feature type="compositionally biased region" description="Polar residues" evidence="1">
    <location>
        <begin position="728"/>
        <end position="740"/>
    </location>
</feature>
<feature type="region of interest" description="Disordered" evidence="1">
    <location>
        <begin position="805"/>
        <end position="836"/>
    </location>
</feature>
<dbReference type="Proteomes" id="UP000027361">
    <property type="component" value="Unassembled WGS sequence"/>
</dbReference>
<feature type="compositionally biased region" description="Low complexity" evidence="1">
    <location>
        <begin position="278"/>
        <end position="295"/>
    </location>
</feature>
<name>A0A066WHQ0_TILAU</name>
<dbReference type="InParanoid" id="A0A066WHQ0"/>
<evidence type="ECO:0000313" key="2">
    <source>
        <dbReference type="EMBL" id="KDN53532.1"/>
    </source>
</evidence>
<feature type="compositionally biased region" description="Low complexity" evidence="1">
    <location>
        <begin position="661"/>
        <end position="671"/>
    </location>
</feature>
<feature type="compositionally biased region" description="Low complexity" evidence="1">
    <location>
        <begin position="58"/>
        <end position="70"/>
    </location>
</feature>
<evidence type="ECO:0000256" key="1">
    <source>
        <dbReference type="SAM" id="MobiDB-lite"/>
    </source>
</evidence>
<protein>
    <submittedName>
        <fullName evidence="2">Uncharacterized protein</fullName>
    </submittedName>
</protein>
<feature type="compositionally biased region" description="Low complexity" evidence="1">
    <location>
        <begin position="1"/>
        <end position="12"/>
    </location>
</feature>
<feature type="compositionally biased region" description="Low complexity" evidence="1">
    <location>
        <begin position="705"/>
        <end position="722"/>
    </location>
</feature>
<proteinExistence type="predicted"/>
<feature type="compositionally biased region" description="Low complexity" evidence="1">
    <location>
        <begin position="21"/>
        <end position="31"/>
    </location>
</feature>
<feature type="region of interest" description="Disordered" evidence="1">
    <location>
        <begin position="705"/>
        <end position="771"/>
    </location>
</feature>
<feature type="region of interest" description="Disordered" evidence="1">
    <location>
        <begin position="1172"/>
        <end position="1249"/>
    </location>
</feature>
<feature type="compositionally biased region" description="Basic and acidic residues" evidence="1">
    <location>
        <begin position="760"/>
        <end position="769"/>
    </location>
</feature>
<reference evidence="2 3" key="1">
    <citation type="submission" date="2014-05" db="EMBL/GenBank/DDBJ databases">
        <title>Draft genome sequence of a rare smut relative, Tilletiaria anomala UBC 951.</title>
        <authorList>
            <consortium name="DOE Joint Genome Institute"/>
            <person name="Toome M."/>
            <person name="Kuo A."/>
            <person name="Henrissat B."/>
            <person name="Lipzen A."/>
            <person name="Tritt A."/>
            <person name="Yoshinaga Y."/>
            <person name="Zane M."/>
            <person name="Barry K."/>
            <person name="Grigoriev I.V."/>
            <person name="Spatafora J.W."/>
            <person name="Aimea M.C."/>
        </authorList>
    </citation>
    <scope>NUCLEOTIDE SEQUENCE [LARGE SCALE GENOMIC DNA]</scope>
    <source>
        <strain evidence="2 3">UBC 951</strain>
    </source>
</reference>
<feature type="compositionally biased region" description="Basic residues" evidence="1">
    <location>
        <begin position="267"/>
        <end position="277"/>
    </location>
</feature>
<feature type="compositionally biased region" description="Basic residues" evidence="1">
    <location>
        <begin position="1390"/>
        <end position="1417"/>
    </location>
</feature>
<dbReference type="OrthoDB" id="3367003at2759"/>
<evidence type="ECO:0000313" key="3">
    <source>
        <dbReference type="Proteomes" id="UP000027361"/>
    </source>
</evidence>
<feature type="region of interest" description="Disordered" evidence="1">
    <location>
        <begin position="591"/>
        <end position="686"/>
    </location>
</feature>